<dbReference type="GeneID" id="92515985"/>
<keyword evidence="5" id="KW-1185">Reference proteome</keyword>
<dbReference type="PANTHER" id="PTHR10091:SF0">
    <property type="entry name" value="GALACTOSE MUTAROTASE"/>
    <property type="match status" value="1"/>
</dbReference>
<dbReference type="EMBL" id="JAFEUZ010000023">
    <property type="protein sequence ID" value="KAG5478637.1"/>
    <property type="molecule type" value="Genomic_DNA"/>
</dbReference>
<evidence type="ECO:0000256" key="1">
    <source>
        <dbReference type="ARBA" id="ARBA00006206"/>
    </source>
</evidence>
<sequence length="409" mass="44748">MPGSQPVSATVTSAYGAHVEPFGESFLITLSSKHLRVQLLSHGAALNSVKVRKPHSVASAHAATPEAAAQPEEAWMDVCLGYTNPEEALSADAVVGHTIGRYAGRIANGCFEVNNMLYTLAKNCGPHNLHGGPDGFQSREWKYLLSDGEDETGVSFHLVSPHMDEGFPGELFVRVTYSIIKSASVPTLKYVLQASLSDNTPVDTTVINLTNHAYWNLNGVPRPVEADAKAPLPRSITNHYLQLQSKYVAVTDEWRIPNGDMRSVEGTVHDYSKLRCLAEGMEATKEEGRDSGGYDDPVALETWDSTLREAALLYSPATKLRMRVCTTNPTIVVYTANGLPADASGAKGQRFQQHSAICLECQYFPNSPNVSAFPSTALRKGEAYTETTTHEFQFLHADITAEERQQHRR</sequence>
<dbReference type="PANTHER" id="PTHR10091">
    <property type="entry name" value="ALDOSE-1-EPIMERASE"/>
    <property type="match status" value="1"/>
</dbReference>
<evidence type="ECO:0000313" key="4">
    <source>
        <dbReference type="EMBL" id="KAG5478637.1"/>
    </source>
</evidence>
<dbReference type="GO" id="GO:0033499">
    <property type="term" value="P:galactose catabolic process via UDP-galactose, Leloir pathway"/>
    <property type="evidence" value="ECO:0007669"/>
    <property type="project" value="TreeGrafter"/>
</dbReference>
<dbReference type="RefSeq" id="XP_067178578.1">
    <property type="nucleotide sequence ID" value="XM_067323473.1"/>
</dbReference>
<dbReference type="AlphaFoldDB" id="A0A836H351"/>
<evidence type="ECO:0000313" key="5">
    <source>
        <dbReference type="Proteomes" id="UP000673552"/>
    </source>
</evidence>
<dbReference type="SUPFAM" id="SSF74650">
    <property type="entry name" value="Galactose mutarotase-like"/>
    <property type="match status" value="1"/>
</dbReference>
<dbReference type="PROSITE" id="PS00545">
    <property type="entry name" value="ALDOSE_1_EPIMERASE"/>
    <property type="match status" value="1"/>
</dbReference>
<gene>
    <name evidence="4" type="ORF">LSCM1_06041</name>
</gene>
<organism evidence="4 5">
    <name type="scientific">Leishmania martiniquensis</name>
    <dbReference type="NCBI Taxonomy" id="1580590"/>
    <lineage>
        <taxon>Eukaryota</taxon>
        <taxon>Discoba</taxon>
        <taxon>Euglenozoa</taxon>
        <taxon>Kinetoplastea</taxon>
        <taxon>Metakinetoplastina</taxon>
        <taxon>Trypanosomatida</taxon>
        <taxon>Trypanosomatidae</taxon>
        <taxon>Leishmaniinae</taxon>
        <taxon>Leishmania</taxon>
    </lineage>
</organism>
<evidence type="ECO:0000256" key="2">
    <source>
        <dbReference type="ARBA" id="ARBA00023235"/>
    </source>
</evidence>
<evidence type="ECO:0000256" key="3">
    <source>
        <dbReference type="ARBA" id="ARBA00023277"/>
    </source>
</evidence>
<dbReference type="InterPro" id="IPR014718">
    <property type="entry name" value="GH-type_carb-bd"/>
</dbReference>
<dbReference type="GO" id="GO:0030246">
    <property type="term" value="F:carbohydrate binding"/>
    <property type="evidence" value="ECO:0007669"/>
    <property type="project" value="InterPro"/>
</dbReference>
<keyword evidence="2" id="KW-0413">Isomerase</keyword>
<comment type="similarity">
    <text evidence="1">Belongs to the aldose epimerase family.</text>
</comment>
<dbReference type="CDD" id="cd09019">
    <property type="entry name" value="galactose_mutarotase_like"/>
    <property type="match status" value="1"/>
</dbReference>
<dbReference type="Pfam" id="PF01263">
    <property type="entry name" value="Aldose_epim"/>
    <property type="match status" value="1"/>
</dbReference>
<dbReference type="Gene3D" id="2.70.98.10">
    <property type="match status" value="1"/>
</dbReference>
<dbReference type="KEGG" id="lmat:92515985"/>
<dbReference type="InterPro" id="IPR011013">
    <property type="entry name" value="Gal_mutarotase_sf_dom"/>
</dbReference>
<evidence type="ECO:0008006" key="6">
    <source>
        <dbReference type="Google" id="ProtNLM"/>
    </source>
</evidence>
<proteinExistence type="inferred from homology"/>
<dbReference type="InterPro" id="IPR018052">
    <property type="entry name" value="Ald1_epimerase_CS"/>
</dbReference>
<protein>
    <recommendedName>
        <fullName evidence="6">Aldose 1-epimerase</fullName>
    </recommendedName>
</protein>
<accession>A0A836H351</accession>
<dbReference type="OrthoDB" id="274691at2759"/>
<comment type="caution">
    <text evidence="4">The sequence shown here is derived from an EMBL/GenBank/DDBJ whole genome shotgun (WGS) entry which is preliminary data.</text>
</comment>
<dbReference type="GO" id="GO:0006006">
    <property type="term" value="P:glucose metabolic process"/>
    <property type="evidence" value="ECO:0007669"/>
    <property type="project" value="TreeGrafter"/>
</dbReference>
<dbReference type="InterPro" id="IPR047215">
    <property type="entry name" value="Galactose_mutarotase-like"/>
</dbReference>
<dbReference type="Proteomes" id="UP000673552">
    <property type="component" value="Unassembled WGS sequence"/>
</dbReference>
<keyword evidence="3" id="KW-0119">Carbohydrate metabolism</keyword>
<reference evidence="5" key="2">
    <citation type="journal article" date="2021" name="Sci. Data">
        <title>Chromosome-scale genome sequencing, assembly and annotation of six genomes from subfamily Leishmaniinae.</title>
        <authorList>
            <person name="Almutairi H."/>
            <person name="Urbaniak M.D."/>
            <person name="Bates M.D."/>
            <person name="Jariyapan N."/>
            <person name="Kwakye-Nuako G."/>
            <person name="Thomaz Soccol V."/>
            <person name="Al-Salem W.S."/>
            <person name="Dillon R.J."/>
            <person name="Bates P.A."/>
            <person name="Gatherer D."/>
        </authorList>
    </citation>
    <scope>NUCLEOTIDE SEQUENCE [LARGE SCALE GENOMIC DNA]</scope>
</reference>
<name>A0A836H351_9TRYP</name>
<dbReference type="GO" id="GO:0004034">
    <property type="term" value="F:aldose 1-epimerase activity"/>
    <property type="evidence" value="ECO:0007669"/>
    <property type="project" value="TreeGrafter"/>
</dbReference>
<reference evidence="5" key="1">
    <citation type="journal article" date="2021" name="Microbiol. Resour. Announc.">
        <title>LGAAP: Leishmaniinae Genome Assembly and Annotation Pipeline.</title>
        <authorList>
            <person name="Almutairi H."/>
            <person name="Urbaniak M.D."/>
            <person name="Bates M.D."/>
            <person name="Jariyapan N."/>
            <person name="Kwakye-Nuako G."/>
            <person name="Thomaz-Soccol V."/>
            <person name="Al-Salem W.S."/>
            <person name="Dillon R.J."/>
            <person name="Bates P.A."/>
            <person name="Gatherer D."/>
        </authorList>
    </citation>
    <scope>NUCLEOTIDE SEQUENCE [LARGE SCALE GENOMIC DNA]</scope>
</reference>
<dbReference type="InterPro" id="IPR008183">
    <property type="entry name" value="Aldose_1/G6P_1-epimerase"/>
</dbReference>